<sequence>MQRIKSEADLIRDNRRTTFETWALAMVHLHRTGSVSALTFFESVLPMVTEANLNRFRDRGTQMEVEEGMTLLCGHVEDIWVEDYRPYAGCLAPNLENRTLEQRRDSRSPAPAGGTMRIGPPRRFAERRRSAERARIEREEDIQSKRRARGELLRGLAKRATIASNDEEDEVAISRGRRAISFTKSGSGQSSRPGVRVARSHEPTASTSHQPRPDPMEGSSSRAGPSDPMRLGRFSRDALHKQLEKQESKIFQLELTRMDLDTKEHATRESISNIRSYLQLSDEEHEVKLEEETEWDSE</sequence>
<evidence type="ECO:0000313" key="3">
    <source>
        <dbReference type="EMBL" id="KAK7678357.1"/>
    </source>
</evidence>
<feature type="region of interest" description="Disordered" evidence="1">
    <location>
        <begin position="180"/>
        <end position="241"/>
    </location>
</feature>
<evidence type="ECO:0000256" key="1">
    <source>
        <dbReference type="SAM" id="MobiDB-lite"/>
    </source>
</evidence>
<gene>
    <name evidence="3" type="ORF">QCA50_018706</name>
    <name evidence="2" type="ORF">QCA50_020228</name>
</gene>
<evidence type="ECO:0000313" key="2">
    <source>
        <dbReference type="EMBL" id="KAK7676822.1"/>
    </source>
</evidence>
<dbReference type="Proteomes" id="UP001385951">
    <property type="component" value="Unassembled WGS sequence"/>
</dbReference>
<feature type="compositionally biased region" description="Polar residues" evidence="1">
    <location>
        <begin position="182"/>
        <end position="192"/>
    </location>
</feature>
<reference evidence="2 4" key="1">
    <citation type="submission" date="2022-09" db="EMBL/GenBank/DDBJ databases">
        <authorList>
            <person name="Palmer J.M."/>
        </authorList>
    </citation>
    <scope>NUCLEOTIDE SEQUENCE [LARGE SCALE GENOMIC DNA]</scope>
    <source>
        <strain evidence="2 4">DSM 7382</strain>
    </source>
</reference>
<protein>
    <submittedName>
        <fullName evidence="2">Uncharacterized protein</fullName>
    </submittedName>
</protein>
<dbReference type="EMBL" id="JASBNA010000103">
    <property type="protein sequence ID" value="KAK7676822.1"/>
    <property type="molecule type" value="Genomic_DNA"/>
</dbReference>
<comment type="caution">
    <text evidence="2">The sequence shown here is derived from an EMBL/GenBank/DDBJ whole genome shotgun (WGS) entry which is preliminary data.</text>
</comment>
<proteinExistence type="predicted"/>
<feature type="compositionally biased region" description="Basic and acidic residues" evidence="1">
    <location>
        <begin position="123"/>
        <end position="142"/>
    </location>
</feature>
<evidence type="ECO:0000313" key="4">
    <source>
        <dbReference type="Proteomes" id="UP001385951"/>
    </source>
</evidence>
<name>A0AAW0FAS3_9APHY</name>
<dbReference type="AlphaFoldDB" id="A0AAW0FAS3"/>
<dbReference type="EMBL" id="JASBNA010000073">
    <property type="protein sequence ID" value="KAK7678357.1"/>
    <property type="molecule type" value="Genomic_DNA"/>
</dbReference>
<organism evidence="2 4">
    <name type="scientific">Cerrena zonata</name>
    <dbReference type="NCBI Taxonomy" id="2478898"/>
    <lineage>
        <taxon>Eukaryota</taxon>
        <taxon>Fungi</taxon>
        <taxon>Dikarya</taxon>
        <taxon>Basidiomycota</taxon>
        <taxon>Agaricomycotina</taxon>
        <taxon>Agaricomycetes</taxon>
        <taxon>Polyporales</taxon>
        <taxon>Cerrenaceae</taxon>
        <taxon>Cerrena</taxon>
    </lineage>
</organism>
<feature type="region of interest" description="Disordered" evidence="1">
    <location>
        <begin position="100"/>
        <end position="142"/>
    </location>
</feature>
<keyword evidence="4" id="KW-1185">Reference proteome</keyword>
<accession>A0AAW0FAS3</accession>